<protein>
    <submittedName>
        <fullName evidence="1">Uncharacterized protein</fullName>
    </submittedName>
</protein>
<proteinExistence type="predicted"/>
<dbReference type="EMBL" id="JACVVK020000185">
    <property type="protein sequence ID" value="KAK7485991.1"/>
    <property type="molecule type" value="Genomic_DNA"/>
</dbReference>
<sequence length="104" mass="11778">MDFVGIFPRQVAFVCQQEEVMSLKRKKENEVGGGMRVDETSVALCITFEDNPPEPYDIHKIVGKSYHCVKCCLLSVRKGAIWPMENFCVDQFQVCDNEQSENGG</sequence>
<gene>
    <name evidence="1" type="ORF">BaRGS_00022743</name>
</gene>
<dbReference type="Proteomes" id="UP001519460">
    <property type="component" value="Unassembled WGS sequence"/>
</dbReference>
<evidence type="ECO:0000313" key="1">
    <source>
        <dbReference type="EMBL" id="KAK7485991.1"/>
    </source>
</evidence>
<comment type="caution">
    <text evidence="1">The sequence shown here is derived from an EMBL/GenBank/DDBJ whole genome shotgun (WGS) entry which is preliminary data.</text>
</comment>
<keyword evidence="2" id="KW-1185">Reference proteome</keyword>
<accession>A0ABD0KGA7</accession>
<evidence type="ECO:0000313" key="2">
    <source>
        <dbReference type="Proteomes" id="UP001519460"/>
    </source>
</evidence>
<dbReference type="AlphaFoldDB" id="A0ABD0KGA7"/>
<reference evidence="1 2" key="1">
    <citation type="journal article" date="2023" name="Sci. Data">
        <title>Genome assembly of the Korean intertidal mud-creeper Batillaria attramentaria.</title>
        <authorList>
            <person name="Patra A.K."/>
            <person name="Ho P.T."/>
            <person name="Jun S."/>
            <person name="Lee S.J."/>
            <person name="Kim Y."/>
            <person name="Won Y.J."/>
        </authorList>
    </citation>
    <scope>NUCLEOTIDE SEQUENCE [LARGE SCALE GENOMIC DNA]</scope>
    <source>
        <strain evidence="1">Wonlab-2016</strain>
    </source>
</reference>
<organism evidence="1 2">
    <name type="scientific">Batillaria attramentaria</name>
    <dbReference type="NCBI Taxonomy" id="370345"/>
    <lineage>
        <taxon>Eukaryota</taxon>
        <taxon>Metazoa</taxon>
        <taxon>Spiralia</taxon>
        <taxon>Lophotrochozoa</taxon>
        <taxon>Mollusca</taxon>
        <taxon>Gastropoda</taxon>
        <taxon>Caenogastropoda</taxon>
        <taxon>Sorbeoconcha</taxon>
        <taxon>Cerithioidea</taxon>
        <taxon>Batillariidae</taxon>
        <taxon>Batillaria</taxon>
    </lineage>
</organism>
<name>A0ABD0KGA7_9CAEN</name>